<evidence type="ECO:0000256" key="1">
    <source>
        <dbReference type="ARBA" id="ARBA00006745"/>
    </source>
</evidence>
<accession>A0ABV8MIM3</accession>
<dbReference type="SUPFAM" id="SSF51556">
    <property type="entry name" value="Metallo-dependent hydrolases"/>
    <property type="match status" value="1"/>
</dbReference>
<comment type="similarity">
    <text evidence="1">Belongs to the metallo-dependent hydrolases superfamily. ATZ/TRZ family.</text>
</comment>
<feature type="binding site" evidence="5">
    <location>
        <position position="189"/>
    </location>
    <ligand>
        <name>substrate</name>
    </ligand>
</feature>
<dbReference type="InterPro" id="IPR011059">
    <property type="entry name" value="Metal-dep_hydrolase_composite"/>
</dbReference>
<dbReference type="InterPro" id="IPR050287">
    <property type="entry name" value="MTA/SAH_deaminase"/>
</dbReference>
<evidence type="ECO:0000256" key="2">
    <source>
        <dbReference type="ARBA" id="ARBA00022723"/>
    </source>
</evidence>
<dbReference type="Pfam" id="PF01979">
    <property type="entry name" value="Amidohydro_1"/>
    <property type="match status" value="1"/>
</dbReference>
<keyword evidence="3 5" id="KW-0378">Hydrolase</keyword>
<proteinExistence type="inferred from homology"/>
<comment type="similarity">
    <text evidence="5">Belongs to the metallo-dependent hydrolases superfamily. MTA/SAH deaminase family.</text>
</comment>
<organism evidence="7 8">
    <name type="scientific">Chitinimonas lacunae</name>
    <dbReference type="NCBI Taxonomy" id="1963018"/>
    <lineage>
        <taxon>Bacteria</taxon>
        <taxon>Pseudomonadati</taxon>
        <taxon>Pseudomonadota</taxon>
        <taxon>Betaproteobacteria</taxon>
        <taxon>Neisseriales</taxon>
        <taxon>Chitinibacteraceae</taxon>
        <taxon>Chitinimonas</taxon>
    </lineage>
</organism>
<feature type="binding site" evidence="5">
    <location>
        <position position="216"/>
    </location>
    <ligand>
        <name>Zn(2+)</name>
        <dbReference type="ChEBI" id="CHEBI:29105"/>
    </ligand>
</feature>
<evidence type="ECO:0000313" key="7">
    <source>
        <dbReference type="EMBL" id="MFC4157993.1"/>
    </source>
</evidence>
<protein>
    <recommendedName>
        <fullName evidence="5">5-methylthioadenosine/S-adenosylhomocysteine deaminase</fullName>
        <shortName evidence="5">MTA/SAH deaminase</shortName>
        <ecNumber evidence="5">3.5.4.28</ecNumber>
        <ecNumber evidence="5">3.5.4.31</ecNumber>
    </recommendedName>
</protein>
<dbReference type="HAMAP" id="MF_01281">
    <property type="entry name" value="MTA_SAH_deamin"/>
    <property type="match status" value="1"/>
</dbReference>
<evidence type="ECO:0000313" key="8">
    <source>
        <dbReference type="Proteomes" id="UP001595791"/>
    </source>
</evidence>
<dbReference type="InterPro" id="IPR023512">
    <property type="entry name" value="Deaminase_MtaD/DadD"/>
</dbReference>
<dbReference type="InterPro" id="IPR032466">
    <property type="entry name" value="Metal_Hydrolase"/>
</dbReference>
<dbReference type="Gene3D" id="3.20.20.140">
    <property type="entry name" value="Metal-dependent hydrolases"/>
    <property type="match status" value="1"/>
</dbReference>
<gene>
    <name evidence="5" type="primary">mtaD</name>
    <name evidence="7" type="ORF">ACFOW7_01355</name>
</gene>
<comment type="caution">
    <text evidence="7">The sequence shown here is derived from an EMBL/GenBank/DDBJ whole genome shotgun (WGS) entry which is preliminary data.</text>
</comment>
<dbReference type="RefSeq" id="WP_378160203.1">
    <property type="nucleotide sequence ID" value="NZ_JBHSBU010000001.1"/>
</dbReference>
<dbReference type="PANTHER" id="PTHR43794:SF11">
    <property type="entry name" value="AMIDOHYDROLASE-RELATED DOMAIN-CONTAINING PROTEIN"/>
    <property type="match status" value="1"/>
</dbReference>
<dbReference type="InterPro" id="IPR006680">
    <property type="entry name" value="Amidohydro-rel"/>
</dbReference>
<evidence type="ECO:0000256" key="4">
    <source>
        <dbReference type="ARBA" id="ARBA00022833"/>
    </source>
</evidence>
<reference evidence="8" key="1">
    <citation type="journal article" date="2019" name="Int. J. Syst. Evol. Microbiol.">
        <title>The Global Catalogue of Microorganisms (GCM) 10K type strain sequencing project: providing services to taxonomists for standard genome sequencing and annotation.</title>
        <authorList>
            <consortium name="The Broad Institute Genomics Platform"/>
            <consortium name="The Broad Institute Genome Sequencing Center for Infectious Disease"/>
            <person name="Wu L."/>
            <person name="Ma J."/>
        </authorList>
    </citation>
    <scope>NUCLEOTIDE SEQUENCE [LARGE SCALE GENOMIC DNA]</scope>
    <source>
        <strain evidence="8">LMG 29894</strain>
    </source>
</reference>
<sequence length="441" mass="47888">MSVSFCLHPRWLVPVAPAGVLEQHALVVENGRIAAVLPSADARLRYAHLSHRDLPEHVLLPGLVNLHGHSAMTLLRGLADDLALMDWLNHHIWPAEKRHVSDEFVYDGSLLAMAEMLRCGTTTINDMYFHHEAVARAGLTAQMRTVVGCSILEFPTPYAADADAYIERALAAHARFQGEQLVRFTLAPHAPYTVSDATFRRVVQLAGQLDCAIHCHIHETREEVEGSLREHGVRPLARLASLGLLDMPLIAAHCVHLDDAEIALLARHRVGVAHNPSSNLKLASGLARIHDLRQAGVAVGIGTDGAASNNKLDMLAETRLAALLPKVQAADPRAIPATEALRMATLGGAEALGMAAEIGSLEVGKRADLLAVDLSDLATQPCYDPISHLVYAAGREQVSDVWVDGRQVLEQGRHTTLDPQQLKAKAGWWRDRVLADRHTGA</sequence>
<dbReference type="Proteomes" id="UP001595791">
    <property type="component" value="Unassembled WGS sequence"/>
</dbReference>
<dbReference type="EC" id="3.5.4.28" evidence="5"/>
<comment type="caution">
    <text evidence="5">Lacks conserved residue(s) required for the propagation of feature annotation.</text>
</comment>
<keyword evidence="8" id="KW-1185">Reference proteome</keyword>
<dbReference type="SUPFAM" id="SSF51338">
    <property type="entry name" value="Composite domain of metallo-dependent hydrolases"/>
    <property type="match status" value="1"/>
</dbReference>
<feature type="binding site" evidence="5">
    <location>
        <position position="96"/>
    </location>
    <ligand>
        <name>substrate</name>
    </ligand>
</feature>
<dbReference type="GO" id="GO:0016787">
    <property type="term" value="F:hydrolase activity"/>
    <property type="evidence" value="ECO:0007669"/>
    <property type="project" value="UniProtKB-KW"/>
</dbReference>
<dbReference type="EC" id="3.5.4.31" evidence="5"/>
<feature type="binding site" evidence="5">
    <location>
        <position position="304"/>
    </location>
    <ligand>
        <name>Zn(2+)</name>
        <dbReference type="ChEBI" id="CHEBI:29105"/>
    </ligand>
</feature>
<evidence type="ECO:0000259" key="6">
    <source>
        <dbReference type="Pfam" id="PF01979"/>
    </source>
</evidence>
<dbReference type="EMBL" id="JBHSBU010000001">
    <property type="protein sequence ID" value="MFC4157993.1"/>
    <property type="molecule type" value="Genomic_DNA"/>
</dbReference>
<name>A0ABV8MIM3_9NEIS</name>
<feature type="binding site" evidence="5">
    <location>
        <position position="304"/>
    </location>
    <ligand>
        <name>substrate</name>
    </ligand>
</feature>
<feature type="binding site" evidence="5">
    <location>
        <position position="69"/>
    </location>
    <ligand>
        <name>Zn(2+)</name>
        <dbReference type="ChEBI" id="CHEBI:29105"/>
    </ligand>
</feature>
<evidence type="ECO:0000256" key="5">
    <source>
        <dbReference type="HAMAP-Rule" id="MF_01281"/>
    </source>
</evidence>
<keyword evidence="2 5" id="KW-0479">Metal-binding</keyword>
<feature type="domain" description="Amidohydrolase-related" evidence="6">
    <location>
        <begin position="58"/>
        <end position="408"/>
    </location>
</feature>
<dbReference type="Gene3D" id="2.30.40.10">
    <property type="entry name" value="Urease, subunit C, domain 1"/>
    <property type="match status" value="1"/>
</dbReference>
<feature type="binding site" evidence="5">
    <location>
        <position position="219"/>
    </location>
    <ligand>
        <name>substrate</name>
    </ligand>
</feature>
<evidence type="ECO:0000256" key="3">
    <source>
        <dbReference type="ARBA" id="ARBA00022801"/>
    </source>
</evidence>
<dbReference type="CDD" id="cd01298">
    <property type="entry name" value="ATZ_TRZ_like"/>
    <property type="match status" value="1"/>
</dbReference>
<comment type="catalytic activity">
    <reaction evidence="5">
        <text>S-methyl-5'-thioadenosine + H2O + H(+) = S-methyl-5'-thioinosine + NH4(+)</text>
        <dbReference type="Rhea" id="RHEA:25025"/>
        <dbReference type="ChEBI" id="CHEBI:15377"/>
        <dbReference type="ChEBI" id="CHEBI:15378"/>
        <dbReference type="ChEBI" id="CHEBI:17509"/>
        <dbReference type="ChEBI" id="CHEBI:28938"/>
        <dbReference type="ChEBI" id="CHEBI:48595"/>
        <dbReference type="EC" id="3.5.4.31"/>
    </reaction>
</comment>
<dbReference type="NCBIfam" id="NF006549">
    <property type="entry name" value="PRK09045.1"/>
    <property type="match status" value="1"/>
</dbReference>
<feature type="binding site" evidence="5">
    <location>
        <position position="67"/>
    </location>
    <ligand>
        <name>Zn(2+)</name>
        <dbReference type="ChEBI" id="CHEBI:29105"/>
    </ligand>
</feature>
<keyword evidence="4 5" id="KW-0862">Zinc</keyword>
<dbReference type="PANTHER" id="PTHR43794">
    <property type="entry name" value="AMINOHYDROLASE SSNA-RELATED"/>
    <property type="match status" value="1"/>
</dbReference>
<comment type="cofactor">
    <cofactor evidence="5">
        <name>Zn(2+)</name>
        <dbReference type="ChEBI" id="CHEBI:29105"/>
    </cofactor>
    <text evidence="5">Binds 1 zinc ion per subunit.</text>
</comment>
<comment type="catalytic activity">
    <reaction evidence="5">
        <text>S-adenosyl-L-homocysteine + H2O + H(+) = S-inosyl-L-homocysteine + NH4(+)</text>
        <dbReference type="Rhea" id="RHEA:20716"/>
        <dbReference type="ChEBI" id="CHEBI:15377"/>
        <dbReference type="ChEBI" id="CHEBI:15378"/>
        <dbReference type="ChEBI" id="CHEBI:28938"/>
        <dbReference type="ChEBI" id="CHEBI:57856"/>
        <dbReference type="ChEBI" id="CHEBI:57985"/>
        <dbReference type="EC" id="3.5.4.28"/>
    </reaction>
</comment>
<comment type="function">
    <text evidence="5">Catalyzes the deamination of 5-methylthioadenosine and S-adenosyl-L-homocysteine into 5-methylthioinosine and S-inosyl-L-homocysteine, respectively. Is also able to deaminate adenosine.</text>
</comment>